<evidence type="ECO:0008006" key="3">
    <source>
        <dbReference type="Google" id="ProtNLM"/>
    </source>
</evidence>
<reference evidence="1 2" key="1">
    <citation type="submission" date="2014-10" db="EMBL/GenBank/DDBJ databases">
        <title>Draft genome of the hookworm Ancylostoma caninum.</title>
        <authorList>
            <person name="Mitreva M."/>
        </authorList>
    </citation>
    <scope>NUCLEOTIDE SEQUENCE [LARGE SCALE GENOMIC DNA]</scope>
    <source>
        <strain evidence="1 2">Baltimore</strain>
    </source>
</reference>
<comment type="caution">
    <text evidence="1">The sequence shown here is derived from an EMBL/GenBank/DDBJ whole genome shotgun (WGS) entry which is preliminary data.</text>
</comment>
<evidence type="ECO:0000313" key="2">
    <source>
        <dbReference type="Proteomes" id="UP000252519"/>
    </source>
</evidence>
<dbReference type="InterPro" id="IPR035940">
    <property type="entry name" value="CAP_sf"/>
</dbReference>
<dbReference type="EMBL" id="JOJR01002459">
    <property type="protein sequence ID" value="RCN28608.1"/>
    <property type="molecule type" value="Genomic_DNA"/>
</dbReference>
<keyword evidence="2" id="KW-1185">Reference proteome</keyword>
<protein>
    <recommendedName>
        <fullName evidence="3">SCP domain-containing protein</fullName>
    </recommendedName>
</protein>
<dbReference type="AlphaFoldDB" id="A0A368FAG8"/>
<sequence length="144" mass="16653">MVDRQYREAIDKFHNRLRQRIAEGEGEGYGPAREMCGLLAVKQPLSGLRLWARKEADYETRLPGYADLHRRGVTRSSGEYEGSAISALKEILKTFSADKNAMRQVIHPKATRFGCTARLRRNKKTGMRRMDWVCVYDKKYILTN</sequence>
<name>A0A368FAG8_ANCCA</name>
<proteinExistence type="predicted"/>
<organism evidence="1 2">
    <name type="scientific">Ancylostoma caninum</name>
    <name type="common">Dog hookworm</name>
    <dbReference type="NCBI Taxonomy" id="29170"/>
    <lineage>
        <taxon>Eukaryota</taxon>
        <taxon>Metazoa</taxon>
        <taxon>Ecdysozoa</taxon>
        <taxon>Nematoda</taxon>
        <taxon>Chromadorea</taxon>
        <taxon>Rhabditida</taxon>
        <taxon>Rhabditina</taxon>
        <taxon>Rhabditomorpha</taxon>
        <taxon>Strongyloidea</taxon>
        <taxon>Ancylostomatidae</taxon>
        <taxon>Ancylostomatinae</taxon>
        <taxon>Ancylostoma</taxon>
    </lineage>
</organism>
<evidence type="ECO:0000313" key="1">
    <source>
        <dbReference type="EMBL" id="RCN28608.1"/>
    </source>
</evidence>
<accession>A0A368FAG8</accession>
<dbReference type="Gene3D" id="3.40.33.10">
    <property type="entry name" value="CAP"/>
    <property type="match status" value="1"/>
</dbReference>
<dbReference type="Proteomes" id="UP000252519">
    <property type="component" value="Unassembled WGS sequence"/>
</dbReference>
<gene>
    <name evidence="1" type="ORF">ANCCAN_25646</name>
</gene>
<dbReference type="SUPFAM" id="SSF55797">
    <property type="entry name" value="PR-1-like"/>
    <property type="match status" value="1"/>
</dbReference>